<accession>A0A0L7QPE1</accession>
<dbReference type="GO" id="GO:0003676">
    <property type="term" value="F:nucleic acid binding"/>
    <property type="evidence" value="ECO:0007669"/>
    <property type="project" value="InterPro"/>
</dbReference>
<dbReference type="PANTHER" id="PTHR47326:SF1">
    <property type="entry name" value="HTH PSQ-TYPE DOMAIN-CONTAINING PROTEIN"/>
    <property type="match status" value="1"/>
</dbReference>
<dbReference type="AlphaFoldDB" id="A0A0L7QPE1"/>
<evidence type="ECO:0000313" key="1">
    <source>
        <dbReference type="EMBL" id="KOC60424.1"/>
    </source>
</evidence>
<gene>
    <name evidence="1" type="ORF">WH47_08494</name>
</gene>
<reference evidence="1 2" key="1">
    <citation type="submission" date="2015-07" db="EMBL/GenBank/DDBJ databases">
        <title>The genome of Habropoda laboriosa.</title>
        <authorList>
            <person name="Pan H."/>
            <person name="Kapheim K."/>
        </authorList>
    </citation>
    <scope>NUCLEOTIDE SEQUENCE [LARGE SCALE GENOMIC DNA]</scope>
    <source>
        <strain evidence="1">0110345459</strain>
    </source>
</reference>
<dbReference type="InterPro" id="IPR036397">
    <property type="entry name" value="RNaseH_sf"/>
</dbReference>
<proteinExistence type="predicted"/>
<sequence>RNAAVNWPPRSRDLTPLDFFLWGYVKSLVYSNKPQTVDFEANIIRVIDEIRPDLDTRIIENLVCRIYSTKCKRGHLRGLPTVTG</sequence>
<keyword evidence="2" id="KW-1185">Reference proteome</keyword>
<evidence type="ECO:0000313" key="2">
    <source>
        <dbReference type="Proteomes" id="UP000053825"/>
    </source>
</evidence>
<protein>
    <submittedName>
        <fullName evidence="1">Uncharacterized protein</fullName>
    </submittedName>
</protein>
<organism evidence="1 2">
    <name type="scientific">Habropoda laboriosa</name>
    <dbReference type="NCBI Taxonomy" id="597456"/>
    <lineage>
        <taxon>Eukaryota</taxon>
        <taxon>Metazoa</taxon>
        <taxon>Ecdysozoa</taxon>
        <taxon>Arthropoda</taxon>
        <taxon>Hexapoda</taxon>
        <taxon>Insecta</taxon>
        <taxon>Pterygota</taxon>
        <taxon>Neoptera</taxon>
        <taxon>Endopterygota</taxon>
        <taxon>Hymenoptera</taxon>
        <taxon>Apocrita</taxon>
        <taxon>Aculeata</taxon>
        <taxon>Apoidea</taxon>
        <taxon>Anthophila</taxon>
        <taxon>Apidae</taxon>
        <taxon>Habropoda</taxon>
    </lineage>
</organism>
<dbReference type="PANTHER" id="PTHR47326">
    <property type="entry name" value="TRANSPOSABLE ELEMENT TC3 TRANSPOSASE-LIKE PROTEIN"/>
    <property type="match status" value="1"/>
</dbReference>
<name>A0A0L7QPE1_9HYME</name>
<dbReference type="Proteomes" id="UP000053825">
    <property type="component" value="Unassembled WGS sequence"/>
</dbReference>
<dbReference type="Gene3D" id="3.30.420.10">
    <property type="entry name" value="Ribonuclease H-like superfamily/Ribonuclease H"/>
    <property type="match status" value="1"/>
</dbReference>
<dbReference type="STRING" id="597456.A0A0L7QPE1"/>
<dbReference type="EMBL" id="KQ414827">
    <property type="protein sequence ID" value="KOC60424.1"/>
    <property type="molecule type" value="Genomic_DNA"/>
</dbReference>
<feature type="non-terminal residue" evidence="1">
    <location>
        <position position="1"/>
    </location>
</feature>